<dbReference type="Proteomes" id="UP000261212">
    <property type="component" value="Unassembled WGS sequence"/>
</dbReference>
<dbReference type="RefSeq" id="WP_007050774.1">
    <property type="nucleotide sequence ID" value="NZ_CABKNJ010000001.1"/>
</dbReference>
<dbReference type="Pfam" id="PF03449">
    <property type="entry name" value="GreA_GreB_N"/>
    <property type="match status" value="1"/>
</dbReference>
<dbReference type="InterPro" id="IPR018151">
    <property type="entry name" value="TF_GreA/GreB_CS"/>
</dbReference>
<dbReference type="Gene3D" id="1.10.287.180">
    <property type="entry name" value="Transcription elongation factor, GreA/GreB, N-terminal domain"/>
    <property type="match status" value="1"/>
</dbReference>
<evidence type="ECO:0000256" key="4">
    <source>
        <dbReference type="ARBA" id="ARBA00023054"/>
    </source>
</evidence>
<dbReference type="HAMAP" id="MF_00105">
    <property type="entry name" value="GreA_GreB"/>
    <property type="match status" value="1"/>
</dbReference>
<keyword evidence="6 9" id="KW-0804">Transcription</keyword>
<comment type="similarity">
    <text evidence="1 9 10">Belongs to the GreA/GreB family.</text>
</comment>
<dbReference type="GO" id="GO:0003677">
    <property type="term" value="F:DNA binding"/>
    <property type="evidence" value="ECO:0007669"/>
    <property type="project" value="UniProtKB-UniRule"/>
</dbReference>
<keyword evidence="13" id="KW-0251">Elongation factor</keyword>
<protein>
    <recommendedName>
        <fullName evidence="2 9">Transcription elongation factor GreA</fullName>
    </recommendedName>
    <alternativeName>
        <fullName evidence="8 9">Transcript cleavage factor GreA</fullName>
    </alternativeName>
</protein>
<keyword evidence="13" id="KW-0648">Protein biosynthesis</keyword>
<evidence type="ECO:0000256" key="10">
    <source>
        <dbReference type="RuleBase" id="RU000556"/>
    </source>
</evidence>
<dbReference type="InterPro" id="IPR001437">
    <property type="entry name" value="Tscrpt_elong_fac_GreA/B_C"/>
</dbReference>
<dbReference type="InterPro" id="IPR023459">
    <property type="entry name" value="Tscrpt_elong_fac_GreA/B_fam"/>
</dbReference>
<evidence type="ECO:0000256" key="2">
    <source>
        <dbReference type="ARBA" id="ARBA00013729"/>
    </source>
</evidence>
<keyword evidence="5 9" id="KW-0238">DNA-binding</keyword>
<dbReference type="PANTHER" id="PTHR30437">
    <property type="entry name" value="TRANSCRIPTION ELONGATION FACTOR GREA"/>
    <property type="match status" value="1"/>
</dbReference>
<dbReference type="InterPro" id="IPR036953">
    <property type="entry name" value="GreA/GreB_C_sf"/>
</dbReference>
<dbReference type="PROSITE" id="PS00830">
    <property type="entry name" value="GREAB_2"/>
    <property type="match status" value="1"/>
</dbReference>
<dbReference type="PIRSF" id="PIRSF006092">
    <property type="entry name" value="GreA_GreB"/>
    <property type="match status" value="1"/>
</dbReference>
<evidence type="ECO:0000256" key="9">
    <source>
        <dbReference type="HAMAP-Rule" id="MF_00105"/>
    </source>
</evidence>
<organism evidence="13 14">
    <name type="scientific">Anaerofustis stercorihominis</name>
    <dbReference type="NCBI Taxonomy" id="214853"/>
    <lineage>
        <taxon>Bacteria</taxon>
        <taxon>Bacillati</taxon>
        <taxon>Bacillota</taxon>
        <taxon>Clostridia</taxon>
        <taxon>Eubacteriales</taxon>
        <taxon>Eubacteriaceae</taxon>
        <taxon>Anaerofustis</taxon>
    </lineage>
</organism>
<dbReference type="PROSITE" id="PS00829">
    <property type="entry name" value="GREAB_1"/>
    <property type="match status" value="1"/>
</dbReference>
<gene>
    <name evidence="9 13" type="primary">greA</name>
    <name evidence="13" type="ORF">DW687_10450</name>
</gene>
<dbReference type="Pfam" id="PF01272">
    <property type="entry name" value="GreA_GreB"/>
    <property type="match status" value="1"/>
</dbReference>
<dbReference type="EMBL" id="QUSM01000007">
    <property type="protein sequence ID" value="RGD73155.1"/>
    <property type="molecule type" value="Genomic_DNA"/>
</dbReference>
<evidence type="ECO:0000256" key="7">
    <source>
        <dbReference type="ARBA" id="ARBA00024916"/>
    </source>
</evidence>
<dbReference type="InterPro" id="IPR036805">
    <property type="entry name" value="Tscrpt_elong_fac_GreA/B_N_sf"/>
</dbReference>
<dbReference type="InterPro" id="IPR006359">
    <property type="entry name" value="Tscrpt_elong_fac_GreA"/>
</dbReference>
<dbReference type="SUPFAM" id="SSF46557">
    <property type="entry name" value="GreA transcript cleavage protein, N-terminal domain"/>
    <property type="match status" value="1"/>
</dbReference>
<evidence type="ECO:0000256" key="8">
    <source>
        <dbReference type="ARBA" id="ARBA00030776"/>
    </source>
</evidence>
<evidence type="ECO:0000256" key="3">
    <source>
        <dbReference type="ARBA" id="ARBA00023015"/>
    </source>
</evidence>
<evidence type="ECO:0000256" key="5">
    <source>
        <dbReference type="ARBA" id="ARBA00023125"/>
    </source>
</evidence>
<reference evidence="13 14" key="1">
    <citation type="submission" date="2018-08" db="EMBL/GenBank/DDBJ databases">
        <title>A genome reference for cultivated species of the human gut microbiota.</title>
        <authorList>
            <person name="Zou Y."/>
            <person name="Xue W."/>
            <person name="Luo G."/>
        </authorList>
    </citation>
    <scope>NUCLEOTIDE SEQUENCE [LARGE SCALE GENOMIC DNA]</scope>
    <source>
        <strain evidence="13 14">AM25-6</strain>
    </source>
</reference>
<sequence length="157" mass="17470">MADKEVILSKKGYKELEEKLNYLKDVKRHEVASKIKAAREFGDLSENAEYDEAKQEQGFIEGEIREIEYKLKNAVIFDDANKASGVVSLGSDVKVYDTDFDEEVVYTIVGSEEVDLDNNKISNESPIGSALLGKKVGEIAKVQVPDGIVDLKILEVK</sequence>
<feature type="domain" description="Transcription elongation factor GreA/GreB C-terminal" evidence="11">
    <location>
        <begin position="84"/>
        <end position="157"/>
    </location>
</feature>
<dbReference type="InterPro" id="IPR022691">
    <property type="entry name" value="Tscrpt_elong_fac_GreA/B_N"/>
</dbReference>
<dbReference type="NCBIfam" id="TIGR01462">
    <property type="entry name" value="greA"/>
    <property type="match status" value="1"/>
</dbReference>
<evidence type="ECO:0000313" key="14">
    <source>
        <dbReference type="Proteomes" id="UP000261212"/>
    </source>
</evidence>
<dbReference type="GO" id="GO:0032784">
    <property type="term" value="P:regulation of DNA-templated transcription elongation"/>
    <property type="evidence" value="ECO:0007669"/>
    <property type="project" value="UniProtKB-UniRule"/>
</dbReference>
<accession>A0A3E3DVH7</accession>
<proteinExistence type="inferred from homology"/>
<name>A0A3E3DVH7_9FIRM</name>
<evidence type="ECO:0000259" key="12">
    <source>
        <dbReference type="Pfam" id="PF03449"/>
    </source>
</evidence>
<evidence type="ECO:0000313" key="13">
    <source>
        <dbReference type="EMBL" id="RGD73155.1"/>
    </source>
</evidence>
<dbReference type="GO" id="GO:0003746">
    <property type="term" value="F:translation elongation factor activity"/>
    <property type="evidence" value="ECO:0007669"/>
    <property type="project" value="UniProtKB-KW"/>
</dbReference>
<dbReference type="AlphaFoldDB" id="A0A3E3DVH7"/>
<dbReference type="GO" id="GO:0070063">
    <property type="term" value="F:RNA polymerase binding"/>
    <property type="evidence" value="ECO:0007669"/>
    <property type="project" value="InterPro"/>
</dbReference>
<dbReference type="FunFam" id="1.10.287.180:FF:000001">
    <property type="entry name" value="Transcription elongation factor GreA"/>
    <property type="match status" value="1"/>
</dbReference>
<feature type="domain" description="Transcription elongation factor GreA/GreB N-terminal" evidence="12">
    <location>
        <begin position="7"/>
        <end position="76"/>
    </location>
</feature>
<dbReference type="GO" id="GO:0006354">
    <property type="term" value="P:DNA-templated transcription elongation"/>
    <property type="evidence" value="ECO:0007669"/>
    <property type="project" value="TreeGrafter"/>
</dbReference>
<keyword evidence="3 9" id="KW-0805">Transcription regulation</keyword>
<dbReference type="InterPro" id="IPR028624">
    <property type="entry name" value="Tscrpt_elong_fac_GreA/B"/>
</dbReference>
<evidence type="ECO:0000256" key="1">
    <source>
        <dbReference type="ARBA" id="ARBA00008213"/>
    </source>
</evidence>
<dbReference type="SUPFAM" id="SSF54534">
    <property type="entry name" value="FKBP-like"/>
    <property type="match status" value="1"/>
</dbReference>
<dbReference type="PANTHER" id="PTHR30437:SF4">
    <property type="entry name" value="TRANSCRIPTION ELONGATION FACTOR GREA"/>
    <property type="match status" value="1"/>
</dbReference>
<evidence type="ECO:0000256" key="6">
    <source>
        <dbReference type="ARBA" id="ARBA00023163"/>
    </source>
</evidence>
<evidence type="ECO:0000259" key="11">
    <source>
        <dbReference type="Pfam" id="PF01272"/>
    </source>
</evidence>
<dbReference type="GeneID" id="98001048"/>
<dbReference type="Gene3D" id="3.10.50.30">
    <property type="entry name" value="Transcription elongation factor, GreA/GreB, C-terminal domain"/>
    <property type="match status" value="1"/>
</dbReference>
<dbReference type="NCBIfam" id="NF001263">
    <property type="entry name" value="PRK00226.1-4"/>
    <property type="match status" value="1"/>
</dbReference>
<keyword evidence="4" id="KW-0175">Coiled coil</keyword>
<comment type="caution">
    <text evidence="13">The sequence shown here is derived from an EMBL/GenBank/DDBJ whole genome shotgun (WGS) entry which is preliminary data.</text>
</comment>
<comment type="function">
    <text evidence="7 9 10">Necessary for efficient RNA polymerase transcription elongation past template-encoded arresting sites. The arresting sites in DNA have the property of trapping a certain fraction of elongating RNA polymerases that pass through, resulting in locked ternary complexes. Cleavage of the nascent transcript by cleavage factors such as GreA or GreB allows the resumption of elongation from the new 3'terminus. GreA releases sequences of 2 to 3 nucleotides.</text>
</comment>
<dbReference type="FunFam" id="3.10.50.30:FF:000001">
    <property type="entry name" value="Transcription elongation factor GreA"/>
    <property type="match status" value="1"/>
</dbReference>